<gene>
    <name evidence="1" type="ORF">CR513_46376</name>
</gene>
<dbReference type="PANTHER" id="PTHR11439">
    <property type="entry name" value="GAG-POL-RELATED RETROTRANSPOSON"/>
    <property type="match status" value="1"/>
</dbReference>
<dbReference type="Proteomes" id="UP000257109">
    <property type="component" value="Unassembled WGS sequence"/>
</dbReference>
<evidence type="ECO:0000313" key="2">
    <source>
        <dbReference type="Proteomes" id="UP000257109"/>
    </source>
</evidence>
<proteinExistence type="predicted"/>
<dbReference type="OrthoDB" id="3562068at2759"/>
<feature type="non-terminal residue" evidence="1">
    <location>
        <position position="1"/>
    </location>
</feature>
<comment type="caution">
    <text evidence="1">The sequence shown here is derived from an EMBL/GenBank/DDBJ whole genome shotgun (WGS) entry which is preliminary data.</text>
</comment>
<keyword evidence="2" id="KW-1185">Reference proteome</keyword>
<reference evidence="1" key="1">
    <citation type="submission" date="2018-05" db="EMBL/GenBank/DDBJ databases">
        <title>Draft genome of Mucuna pruriens seed.</title>
        <authorList>
            <person name="Nnadi N.E."/>
            <person name="Vos R."/>
            <person name="Hasami M.H."/>
            <person name="Devisetty U.K."/>
            <person name="Aguiy J.C."/>
        </authorList>
    </citation>
    <scope>NUCLEOTIDE SEQUENCE [LARGE SCALE GENOMIC DNA]</scope>
    <source>
        <strain evidence="1">JCA_2017</strain>
    </source>
</reference>
<dbReference type="EMBL" id="QJKJ01010347">
    <property type="protein sequence ID" value="RDX73942.1"/>
    <property type="molecule type" value="Genomic_DNA"/>
</dbReference>
<dbReference type="AlphaFoldDB" id="A0A371F6L8"/>
<dbReference type="STRING" id="157652.A0A371F6L8"/>
<protein>
    <submittedName>
        <fullName evidence="1">Mitochondrial protein</fullName>
    </submittedName>
</protein>
<sequence>MIVTDDDEIEKLTLKEKLTTQFEMKELEKLKLPWDRGCIFQTRYFYLPKKVCSQSSQRNRKIGMQDLKGLSVKKVQEKSQYQRLVGKLIYLSYTRSDIVYVVSVVSQFMHNPRERHLQEVKRILQYLKASLGKELLFRKEGTLSMEIYTDADYA</sequence>
<organism evidence="1 2">
    <name type="scientific">Mucuna pruriens</name>
    <name type="common">Velvet bean</name>
    <name type="synonym">Dolichos pruriens</name>
    <dbReference type="NCBI Taxonomy" id="157652"/>
    <lineage>
        <taxon>Eukaryota</taxon>
        <taxon>Viridiplantae</taxon>
        <taxon>Streptophyta</taxon>
        <taxon>Embryophyta</taxon>
        <taxon>Tracheophyta</taxon>
        <taxon>Spermatophyta</taxon>
        <taxon>Magnoliopsida</taxon>
        <taxon>eudicotyledons</taxon>
        <taxon>Gunneridae</taxon>
        <taxon>Pentapetalae</taxon>
        <taxon>rosids</taxon>
        <taxon>fabids</taxon>
        <taxon>Fabales</taxon>
        <taxon>Fabaceae</taxon>
        <taxon>Papilionoideae</taxon>
        <taxon>50 kb inversion clade</taxon>
        <taxon>NPAAA clade</taxon>
        <taxon>indigoferoid/millettioid clade</taxon>
        <taxon>Phaseoleae</taxon>
        <taxon>Mucuna</taxon>
    </lineage>
</organism>
<dbReference type="PANTHER" id="PTHR11439:SF470">
    <property type="entry name" value="CYSTEINE-RICH RLK (RECEPTOR-LIKE PROTEIN KINASE) 8"/>
    <property type="match status" value="1"/>
</dbReference>
<name>A0A371F6L8_MUCPR</name>
<accession>A0A371F6L8</accession>
<evidence type="ECO:0000313" key="1">
    <source>
        <dbReference type="EMBL" id="RDX73942.1"/>
    </source>
</evidence>